<dbReference type="InterPro" id="IPR011250">
    <property type="entry name" value="OMP/PagP_B-barrel"/>
</dbReference>
<dbReference type="RefSeq" id="WP_135801770.1">
    <property type="nucleotide sequence ID" value="NZ_SRPF01000001.1"/>
</dbReference>
<dbReference type="Proteomes" id="UP000298325">
    <property type="component" value="Unassembled WGS sequence"/>
</dbReference>
<dbReference type="OrthoDB" id="9148835at2"/>
<comment type="caution">
    <text evidence="2">The sequence shown here is derived from an EMBL/GenBank/DDBJ whole genome shotgun (WGS) entry which is preliminary data.</text>
</comment>
<dbReference type="InterPro" id="IPR010466">
    <property type="entry name" value="DUF1058"/>
</dbReference>
<feature type="signal peptide" evidence="1">
    <location>
        <begin position="1"/>
        <end position="18"/>
    </location>
</feature>
<keyword evidence="1" id="KW-0732">Signal</keyword>
<evidence type="ECO:0000256" key="1">
    <source>
        <dbReference type="SAM" id="SignalP"/>
    </source>
</evidence>
<feature type="chain" id="PRO_5021272370" description="SH3b domain-containing protein" evidence="1">
    <location>
        <begin position="19"/>
        <end position="250"/>
    </location>
</feature>
<protein>
    <recommendedName>
        <fullName evidence="4">SH3b domain-containing protein</fullName>
    </recommendedName>
</protein>
<dbReference type="SUPFAM" id="SSF56925">
    <property type="entry name" value="OMPA-like"/>
    <property type="match status" value="1"/>
</dbReference>
<reference evidence="2 3" key="1">
    <citation type="submission" date="2019-04" db="EMBL/GenBank/DDBJ databases">
        <authorList>
            <person name="Park S."/>
            <person name="Yoon J.-H."/>
        </authorList>
    </citation>
    <scope>NUCLEOTIDE SEQUENCE [LARGE SCALE GENOMIC DNA]</scope>
    <source>
        <strain evidence="2 3">HJM-18</strain>
    </source>
</reference>
<evidence type="ECO:0000313" key="3">
    <source>
        <dbReference type="Proteomes" id="UP000298325"/>
    </source>
</evidence>
<keyword evidence="3" id="KW-1185">Reference proteome</keyword>
<evidence type="ECO:0008006" key="4">
    <source>
        <dbReference type="Google" id="ProtNLM"/>
    </source>
</evidence>
<dbReference type="AlphaFoldDB" id="A0A4Z1BTI9"/>
<gene>
    <name evidence="2" type="ORF">E5Q11_02240</name>
</gene>
<organism evidence="2 3">
    <name type="scientific">Marinobacter confluentis</name>
    <dbReference type="NCBI Taxonomy" id="1697557"/>
    <lineage>
        <taxon>Bacteria</taxon>
        <taxon>Pseudomonadati</taxon>
        <taxon>Pseudomonadota</taxon>
        <taxon>Gammaproteobacteria</taxon>
        <taxon>Pseudomonadales</taxon>
        <taxon>Marinobacteraceae</taxon>
        <taxon>Marinobacter</taxon>
    </lineage>
</organism>
<dbReference type="Gene3D" id="2.30.30.40">
    <property type="entry name" value="SH3 Domains"/>
    <property type="match status" value="1"/>
</dbReference>
<evidence type="ECO:0000313" key="2">
    <source>
        <dbReference type="EMBL" id="TGN41385.1"/>
    </source>
</evidence>
<sequence length="250" mass="28230">MRFALCLLLLCLPLVASANWFWGDDGEPQPQVQVAKPFIEWRTGPAAGYPVFHTSEKGEWLTLHKRKTAWLKVTDDKGREGWVHVDDVLETVDGSGEQVTLNEPSFDDFDSRRWEVGLLMGQFEEAASTAVYGGFLMTENLSTELWATQILGSASEIRMFNANIVHQPFPQWRISPFVTLGVGHIFIEPKSTLAVPEDRDNSIGHAGLGVRAYVTDNYFIRAEVKDYKIFTSRATNEEALEWKIGLSIFF</sequence>
<proteinExistence type="predicted"/>
<accession>A0A4Z1BTI9</accession>
<dbReference type="Pfam" id="PF06347">
    <property type="entry name" value="SH3_4"/>
    <property type="match status" value="1"/>
</dbReference>
<name>A0A4Z1BTI9_9GAMM</name>
<dbReference type="Gene3D" id="2.40.160.20">
    <property type="match status" value="1"/>
</dbReference>
<dbReference type="EMBL" id="SRPF01000001">
    <property type="protein sequence ID" value="TGN41385.1"/>
    <property type="molecule type" value="Genomic_DNA"/>
</dbReference>